<protein>
    <submittedName>
        <fullName evidence="3">Alditol oxidase</fullName>
    </submittedName>
</protein>
<dbReference type="RefSeq" id="WP_344776986.1">
    <property type="nucleotide sequence ID" value="NZ_BAABBX010000015.1"/>
</dbReference>
<dbReference type="PANTHER" id="PTHR43762">
    <property type="entry name" value="L-GULONOLACTONE OXIDASE"/>
    <property type="match status" value="1"/>
</dbReference>
<dbReference type="InterPro" id="IPR007173">
    <property type="entry name" value="ALO_C"/>
</dbReference>
<accession>A0ABP8AVX9</accession>
<gene>
    <name evidence="3" type="primary">aldO</name>
    <name evidence="3" type="ORF">GCM10022288_22990</name>
</gene>
<dbReference type="EMBL" id="BAABBX010000015">
    <property type="protein sequence ID" value="GAA4191716.1"/>
    <property type="molecule type" value="Genomic_DNA"/>
</dbReference>
<dbReference type="Gene3D" id="3.30.70.2520">
    <property type="match status" value="1"/>
</dbReference>
<evidence type="ECO:0000313" key="3">
    <source>
        <dbReference type="EMBL" id="GAA4191716.1"/>
    </source>
</evidence>
<dbReference type="Gene3D" id="1.10.45.10">
    <property type="entry name" value="Vanillyl-alcohol Oxidase, Chain A, domain 4"/>
    <property type="match status" value="1"/>
</dbReference>
<dbReference type="PROSITE" id="PS51387">
    <property type="entry name" value="FAD_PCMH"/>
    <property type="match status" value="1"/>
</dbReference>
<dbReference type="SUPFAM" id="SSF56176">
    <property type="entry name" value="FAD-binding/transporter-associated domain-like"/>
    <property type="match status" value="1"/>
</dbReference>
<dbReference type="PIRSF" id="PIRSF000136">
    <property type="entry name" value="LGO_GLO"/>
    <property type="match status" value="1"/>
</dbReference>
<name>A0ABP8AVX9_9MICO</name>
<keyword evidence="4" id="KW-1185">Reference proteome</keyword>
<dbReference type="Gene3D" id="3.30.70.2530">
    <property type="match status" value="1"/>
</dbReference>
<dbReference type="InterPro" id="IPR010031">
    <property type="entry name" value="FAD_lactone_oxidase-like"/>
</dbReference>
<evidence type="ECO:0000259" key="2">
    <source>
        <dbReference type="PROSITE" id="PS51387"/>
    </source>
</evidence>
<dbReference type="Proteomes" id="UP001500213">
    <property type="component" value="Unassembled WGS sequence"/>
</dbReference>
<feature type="domain" description="FAD-binding PCMH-type" evidence="2">
    <location>
        <begin position="11"/>
        <end position="180"/>
    </location>
</feature>
<evidence type="ECO:0000256" key="1">
    <source>
        <dbReference type="ARBA" id="ARBA00023002"/>
    </source>
</evidence>
<comment type="caution">
    <text evidence="3">The sequence shown here is derived from an EMBL/GenBank/DDBJ whole genome shotgun (WGS) entry which is preliminary data.</text>
</comment>
<keyword evidence="1" id="KW-0560">Oxidoreductase</keyword>
<evidence type="ECO:0000313" key="4">
    <source>
        <dbReference type="Proteomes" id="UP001500213"/>
    </source>
</evidence>
<dbReference type="Pfam" id="PF04030">
    <property type="entry name" value="ALO"/>
    <property type="match status" value="1"/>
</dbReference>
<dbReference type="InterPro" id="IPR016167">
    <property type="entry name" value="FAD-bd_PCMH_sub1"/>
</dbReference>
<dbReference type="InterPro" id="IPR016166">
    <property type="entry name" value="FAD-bd_PCMH"/>
</dbReference>
<dbReference type="Pfam" id="PF01565">
    <property type="entry name" value="FAD_binding_4"/>
    <property type="match status" value="1"/>
</dbReference>
<dbReference type="Gene3D" id="3.30.43.10">
    <property type="entry name" value="Uridine Diphospho-n-acetylenolpyruvylglucosamine Reductase, domain 2"/>
    <property type="match status" value="1"/>
</dbReference>
<dbReference type="PANTHER" id="PTHR43762:SF1">
    <property type="entry name" value="D-ARABINONO-1,4-LACTONE OXIDASE"/>
    <property type="match status" value="1"/>
</dbReference>
<dbReference type="InterPro" id="IPR016171">
    <property type="entry name" value="Vanillyl_alc_oxidase_C-sub2"/>
</dbReference>
<dbReference type="InterPro" id="IPR036318">
    <property type="entry name" value="FAD-bd_PCMH-like_sf"/>
</dbReference>
<dbReference type="InterPro" id="IPR016169">
    <property type="entry name" value="FAD-bd_PCMH_sub2"/>
</dbReference>
<dbReference type="InterPro" id="IPR006094">
    <property type="entry name" value="Oxid_FAD_bind_N"/>
</dbReference>
<dbReference type="Gene3D" id="3.30.465.10">
    <property type="match status" value="1"/>
</dbReference>
<reference evidence="4" key="1">
    <citation type="journal article" date="2019" name="Int. J. Syst. Evol. Microbiol.">
        <title>The Global Catalogue of Microorganisms (GCM) 10K type strain sequencing project: providing services to taxonomists for standard genome sequencing and annotation.</title>
        <authorList>
            <consortium name="The Broad Institute Genomics Platform"/>
            <consortium name="The Broad Institute Genome Sequencing Center for Infectious Disease"/>
            <person name="Wu L."/>
            <person name="Ma J."/>
        </authorList>
    </citation>
    <scope>NUCLEOTIDE SEQUENCE [LARGE SCALE GENOMIC DNA]</scope>
    <source>
        <strain evidence="4">JCM 17593</strain>
    </source>
</reference>
<organism evidence="3 4">
    <name type="scientific">Gryllotalpicola kribbensis</name>
    <dbReference type="NCBI Taxonomy" id="993084"/>
    <lineage>
        <taxon>Bacteria</taxon>
        <taxon>Bacillati</taxon>
        <taxon>Actinomycetota</taxon>
        <taxon>Actinomycetes</taxon>
        <taxon>Micrococcales</taxon>
        <taxon>Microbacteriaceae</taxon>
        <taxon>Gryllotalpicola</taxon>
    </lineage>
</organism>
<proteinExistence type="predicted"/>
<sequence>MANEVNWSANYAYRAPTIARPRSVAELQELVKQAGDSSPLRALGTRHTFNDVADPGAAGTLVNLAELPAKIEIDPERRVVTVAAGLRYGDFAIALDEQGWALHNLASLPHISVAGAVATATHGSGSGNANLATTVAAVTFVDGSGELVTLRRGDDDFAGAVVAFGSLGIVTELELDIVPSFEVAQTIYLGVPYERVSEALDLAYSVSVFTDWSPASINQLWVKARAEAPAVEGAVRELGATPALHKIHMIAGADAEATTEQFGAPGPWHARLPHFKLEFQPSAGEEIQTEYLLPRRHIDAAIDAARALTEQITSLLLISEIRAIAADQLWLSTAYTSGEDDWADGAVAFHFTWKREQAAVEQASALLEAALAPFGARPHWGKVFTDAARVPGLYPRFADFRSLVEKYDPRGVFRNDYTRRLGL</sequence>